<dbReference type="EMBL" id="CP073355">
    <property type="protein sequence ID" value="URA10308.1"/>
    <property type="molecule type" value="Genomic_DNA"/>
</dbReference>
<name>A0AAX3BDS7_9SPIR</name>
<dbReference type="GO" id="GO:0032259">
    <property type="term" value="P:methylation"/>
    <property type="evidence" value="ECO:0007669"/>
    <property type="project" value="UniProtKB-KW"/>
</dbReference>
<proteinExistence type="predicted"/>
<dbReference type="KEGG" id="taqu:KDW03_00440"/>
<keyword evidence="1" id="KW-0808">Transferase</keyword>
<dbReference type="SUPFAM" id="SSF53335">
    <property type="entry name" value="S-adenosyl-L-methionine-dependent methyltransferases"/>
    <property type="match status" value="1"/>
</dbReference>
<dbReference type="AlphaFoldDB" id="A0AAX3BDS7"/>
<protein>
    <submittedName>
        <fullName evidence="1">Methyltransferase domain-containing protein</fullName>
    </submittedName>
</protein>
<keyword evidence="1" id="KW-0489">Methyltransferase</keyword>
<accession>A0AAX3BDS7</accession>
<dbReference type="Pfam" id="PF13489">
    <property type="entry name" value="Methyltransf_23"/>
    <property type="match status" value="1"/>
</dbReference>
<sequence>MAKLLSIRERLHNPRMTKVEYVQRKVHRELIRGIHLSEHMKMLSFSCGDGIWDYISVQENPFIKEVIATDIVECPVKEEDRLLLNQHTRWQFQRVKPDDVLPFADEEFDIIIHHDVLEHTLKPHLVLTEQYRVLKKGGVLLFGTPNLLRPMNIVKLLLGRLVFPIKIGSYEETGDYIHIQEFHEQQVRVMLEEIGFRDILVMHAYFGILPLRICFSLLPKSSLGKGMCHYLVFLAKK</sequence>
<reference evidence="1" key="2">
    <citation type="submission" date="2022-06" db="EMBL/GenBank/DDBJ databases">
        <title>Thermospira aquatica gen. nov., sp. nov.</title>
        <authorList>
            <person name="Ben Ali Gam Z."/>
            <person name="Labat M."/>
        </authorList>
    </citation>
    <scope>NUCLEOTIDE SEQUENCE</scope>
    <source>
        <strain evidence="1">F1F22</strain>
    </source>
</reference>
<keyword evidence="2" id="KW-1185">Reference proteome</keyword>
<reference evidence="1" key="1">
    <citation type="submission" date="2021-04" db="EMBL/GenBank/DDBJ databases">
        <authorList>
            <person name="Postec A."/>
        </authorList>
    </citation>
    <scope>NUCLEOTIDE SEQUENCE</scope>
    <source>
        <strain evidence="1">F1F22</strain>
    </source>
</reference>
<gene>
    <name evidence="1" type="ORF">KDW03_00440</name>
</gene>
<dbReference type="Gene3D" id="3.40.50.150">
    <property type="entry name" value="Vaccinia Virus protein VP39"/>
    <property type="match status" value="1"/>
</dbReference>
<evidence type="ECO:0000313" key="1">
    <source>
        <dbReference type="EMBL" id="URA10308.1"/>
    </source>
</evidence>
<dbReference type="Proteomes" id="UP001056539">
    <property type="component" value="Chromosome"/>
</dbReference>
<dbReference type="GO" id="GO:0008168">
    <property type="term" value="F:methyltransferase activity"/>
    <property type="evidence" value="ECO:0007669"/>
    <property type="project" value="UniProtKB-KW"/>
</dbReference>
<dbReference type="InterPro" id="IPR029063">
    <property type="entry name" value="SAM-dependent_MTases_sf"/>
</dbReference>
<evidence type="ECO:0000313" key="2">
    <source>
        <dbReference type="Proteomes" id="UP001056539"/>
    </source>
</evidence>
<dbReference type="CDD" id="cd02440">
    <property type="entry name" value="AdoMet_MTases"/>
    <property type="match status" value="1"/>
</dbReference>
<organism evidence="1 2">
    <name type="scientific">Thermospira aquatica</name>
    <dbReference type="NCBI Taxonomy" id="2828656"/>
    <lineage>
        <taxon>Bacteria</taxon>
        <taxon>Pseudomonadati</taxon>
        <taxon>Spirochaetota</taxon>
        <taxon>Spirochaetia</taxon>
        <taxon>Brevinematales</taxon>
        <taxon>Thermospiraceae</taxon>
        <taxon>Thermospira</taxon>
    </lineage>
</organism>
<dbReference type="RefSeq" id="WP_271435439.1">
    <property type="nucleotide sequence ID" value="NZ_CP073355.1"/>
</dbReference>